<dbReference type="InterPro" id="IPR017896">
    <property type="entry name" value="4Fe4S_Fe-S-bd"/>
</dbReference>
<evidence type="ECO:0000313" key="6">
    <source>
        <dbReference type="Proteomes" id="UP000199337"/>
    </source>
</evidence>
<evidence type="ECO:0000256" key="3">
    <source>
        <dbReference type="ARBA" id="ARBA00023014"/>
    </source>
</evidence>
<sequence>MAKVWLRELTAENLKNLIIKLGGTLVGFGDVSVGLANELQHLSCAISIAIKHSPVEVIKTPKILAYSNQLIGVDKKLKLIQKTVVSILKSYGYKSLAIPPDSMRDDNRFIAKLYPLFPHKTAATCSGLGWVGKSGLLINEHYGPRLSWATVLTDAPLKVSDKPYLTSKCGNCKKCINICPVEAINDWKWVRGLIRPNLNYSLCREHLERNKQVLGKAICGLCIMVCPRGRDNIKEASTWQL</sequence>
<keyword evidence="3" id="KW-0411">Iron-sulfur</keyword>
<gene>
    <name evidence="5" type="ORF">SAMN05660649_01100</name>
</gene>
<dbReference type="RefSeq" id="WP_092469495.1">
    <property type="nucleotide sequence ID" value="NZ_FOOX01000003.1"/>
</dbReference>
<proteinExistence type="predicted"/>
<dbReference type="Proteomes" id="UP000199337">
    <property type="component" value="Unassembled WGS sequence"/>
</dbReference>
<dbReference type="SUPFAM" id="SSF54862">
    <property type="entry name" value="4Fe-4S ferredoxins"/>
    <property type="match status" value="1"/>
</dbReference>
<keyword evidence="2" id="KW-0408">Iron</keyword>
<evidence type="ECO:0000256" key="2">
    <source>
        <dbReference type="ARBA" id="ARBA00023004"/>
    </source>
</evidence>
<accession>A0A1I2Q6L3</accession>
<dbReference type="EMBL" id="FOOX01000003">
    <property type="protein sequence ID" value="SFG24105.1"/>
    <property type="molecule type" value="Genomic_DNA"/>
</dbReference>
<name>A0A1I2Q6L3_9FIRM</name>
<organism evidence="5 6">
    <name type="scientific">Desulfotruncus arcticus DSM 17038</name>
    <dbReference type="NCBI Taxonomy" id="1121424"/>
    <lineage>
        <taxon>Bacteria</taxon>
        <taxon>Bacillati</taxon>
        <taxon>Bacillota</taxon>
        <taxon>Clostridia</taxon>
        <taxon>Eubacteriales</taxon>
        <taxon>Desulfallaceae</taxon>
        <taxon>Desulfotruncus</taxon>
    </lineage>
</organism>
<dbReference type="OrthoDB" id="9815745at2"/>
<dbReference type="Gene3D" id="3.30.70.20">
    <property type="match status" value="1"/>
</dbReference>
<feature type="domain" description="4Fe-4S ferredoxin-type" evidence="4">
    <location>
        <begin position="161"/>
        <end position="190"/>
    </location>
</feature>
<protein>
    <submittedName>
        <fullName evidence="5">4Fe-4S dicluster domain-containing protein</fullName>
    </submittedName>
</protein>
<keyword evidence="6" id="KW-1185">Reference proteome</keyword>
<evidence type="ECO:0000256" key="1">
    <source>
        <dbReference type="ARBA" id="ARBA00022723"/>
    </source>
</evidence>
<dbReference type="STRING" id="341036.SAMN05660649_01100"/>
<dbReference type="PANTHER" id="PTHR42827:SF1">
    <property type="entry name" value="IRON-SULFUR CLUSTER-BINDING PROTEIN"/>
    <property type="match status" value="1"/>
</dbReference>
<dbReference type="GO" id="GO:0046872">
    <property type="term" value="F:metal ion binding"/>
    <property type="evidence" value="ECO:0007669"/>
    <property type="project" value="UniProtKB-KW"/>
</dbReference>
<reference evidence="6" key="1">
    <citation type="submission" date="2016-10" db="EMBL/GenBank/DDBJ databases">
        <authorList>
            <person name="Varghese N."/>
            <person name="Submissions S."/>
        </authorList>
    </citation>
    <scope>NUCLEOTIDE SEQUENCE [LARGE SCALE GENOMIC DNA]</scope>
    <source>
        <strain evidence="6">DSM 17038</strain>
    </source>
</reference>
<dbReference type="PROSITE" id="PS51379">
    <property type="entry name" value="4FE4S_FER_2"/>
    <property type="match status" value="1"/>
</dbReference>
<evidence type="ECO:0000313" key="5">
    <source>
        <dbReference type="EMBL" id="SFG24105.1"/>
    </source>
</evidence>
<evidence type="ECO:0000259" key="4">
    <source>
        <dbReference type="PROSITE" id="PS51379"/>
    </source>
</evidence>
<dbReference type="PROSITE" id="PS00198">
    <property type="entry name" value="4FE4S_FER_1"/>
    <property type="match status" value="1"/>
</dbReference>
<keyword evidence="1" id="KW-0479">Metal-binding</keyword>
<dbReference type="Pfam" id="PF13484">
    <property type="entry name" value="Fer4_16"/>
    <property type="match status" value="1"/>
</dbReference>
<dbReference type="GO" id="GO:0051536">
    <property type="term" value="F:iron-sulfur cluster binding"/>
    <property type="evidence" value="ECO:0007669"/>
    <property type="project" value="UniProtKB-KW"/>
</dbReference>
<dbReference type="PANTHER" id="PTHR42827">
    <property type="entry name" value="IRON-SULFUR CLUSTER-BINDING PROTEIN-RELATED"/>
    <property type="match status" value="1"/>
</dbReference>
<dbReference type="AlphaFoldDB" id="A0A1I2Q6L3"/>
<dbReference type="InterPro" id="IPR017900">
    <property type="entry name" value="4Fe4S_Fe_S_CS"/>
</dbReference>